<comment type="caution">
    <text evidence="1">The sequence shown here is derived from an EMBL/GenBank/DDBJ whole genome shotgun (WGS) entry which is preliminary data.</text>
</comment>
<organism evidence="1 2">
    <name type="scientific">Trichonephila inaurata madagascariensis</name>
    <dbReference type="NCBI Taxonomy" id="2747483"/>
    <lineage>
        <taxon>Eukaryota</taxon>
        <taxon>Metazoa</taxon>
        <taxon>Ecdysozoa</taxon>
        <taxon>Arthropoda</taxon>
        <taxon>Chelicerata</taxon>
        <taxon>Arachnida</taxon>
        <taxon>Araneae</taxon>
        <taxon>Araneomorphae</taxon>
        <taxon>Entelegynae</taxon>
        <taxon>Araneoidea</taxon>
        <taxon>Nephilidae</taxon>
        <taxon>Trichonephila</taxon>
        <taxon>Trichonephila inaurata</taxon>
    </lineage>
</organism>
<name>A0A8X6XMT8_9ARAC</name>
<keyword evidence="2" id="KW-1185">Reference proteome</keyword>
<dbReference type="Proteomes" id="UP000886998">
    <property type="component" value="Unassembled WGS sequence"/>
</dbReference>
<proteinExistence type="predicted"/>
<reference evidence="1" key="1">
    <citation type="submission" date="2020-08" db="EMBL/GenBank/DDBJ databases">
        <title>Multicomponent nature underlies the extraordinary mechanical properties of spider dragline silk.</title>
        <authorList>
            <person name="Kono N."/>
            <person name="Nakamura H."/>
            <person name="Mori M."/>
            <person name="Yoshida Y."/>
            <person name="Ohtoshi R."/>
            <person name="Malay A.D."/>
            <person name="Moran D.A.P."/>
            <person name="Tomita M."/>
            <person name="Numata K."/>
            <person name="Arakawa K."/>
        </authorList>
    </citation>
    <scope>NUCLEOTIDE SEQUENCE</scope>
</reference>
<evidence type="ECO:0000313" key="1">
    <source>
        <dbReference type="EMBL" id="GFY55304.1"/>
    </source>
</evidence>
<gene>
    <name evidence="1" type="primary">AVEN_224874_1</name>
    <name evidence="1" type="ORF">TNIN_493441</name>
</gene>
<dbReference type="OrthoDB" id="10390712at2759"/>
<protein>
    <submittedName>
        <fullName evidence="1">Uncharacterized protein</fullName>
    </submittedName>
</protein>
<accession>A0A8X6XMT8</accession>
<evidence type="ECO:0000313" key="2">
    <source>
        <dbReference type="Proteomes" id="UP000886998"/>
    </source>
</evidence>
<dbReference type="EMBL" id="BMAV01010301">
    <property type="protein sequence ID" value="GFY55304.1"/>
    <property type="molecule type" value="Genomic_DNA"/>
</dbReference>
<sequence length="88" mass="9952">MISAGLHSDEICFHWKFLGNCWIWDTQLPTKVLSRFGGVLIHARVIVVSDLNCADSICIFRADMTMRVSFDRKRHAHSSSLGIVMSNT</sequence>
<dbReference type="AlphaFoldDB" id="A0A8X6XMT8"/>